<comment type="caution">
    <text evidence="9">The sequence shown here is derived from an EMBL/GenBank/DDBJ whole genome shotgun (WGS) entry which is preliminary data.</text>
</comment>
<evidence type="ECO:0000256" key="2">
    <source>
        <dbReference type="ARBA" id="ARBA00022679"/>
    </source>
</evidence>
<evidence type="ECO:0000259" key="8">
    <source>
        <dbReference type="Pfam" id="PF00814"/>
    </source>
</evidence>
<dbReference type="PANTHER" id="PTHR11735">
    <property type="entry name" value="TRNA N6-ADENOSINE THREONYLCARBAMOYLTRANSFERASE"/>
    <property type="match status" value="1"/>
</dbReference>
<keyword evidence="4" id="KW-0479">Metal-binding</keyword>
<evidence type="ECO:0000313" key="10">
    <source>
        <dbReference type="Proteomes" id="UP001214638"/>
    </source>
</evidence>
<dbReference type="AlphaFoldDB" id="A0AAD9PKB9"/>
<dbReference type="InterPro" id="IPR017861">
    <property type="entry name" value="KAE1/TsaD"/>
</dbReference>
<evidence type="ECO:0000256" key="7">
    <source>
        <dbReference type="SAM" id="SignalP"/>
    </source>
</evidence>
<protein>
    <recommendedName>
        <fullName evidence="1">N(6)-L-threonylcarbamoyladenine synthase</fullName>
        <ecNumber evidence="1">2.3.1.234</ecNumber>
    </recommendedName>
</protein>
<name>A0AAD9PKB9_9APIC</name>
<gene>
    <name evidence="9" type="ORF">BdWA1_001566</name>
</gene>
<feature type="chain" id="PRO_5041903612" description="N(6)-L-threonylcarbamoyladenine synthase" evidence="7">
    <location>
        <begin position="21"/>
        <end position="617"/>
    </location>
</feature>
<dbReference type="Proteomes" id="UP001214638">
    <property type="component" value="Unassembled WGS sequence"/>
</dbReference>
<comment type="catalytic activity">
    <reaction evidence="6">
        <text>L-threonylcarbamoyladenylate + adenosine(37) in tRNA = N(6)-L-threonylcarbamoyladenosine(37) in tRNA + AMP + H(+)</text>
        <dbReference type="Rhea" id="RHEA:37059"/>
        <dbReference type="Rhea" id="RHEA-COMP:10162"/>
        <dbReference type="Rhea" id="RHEA-COMP:10163"/>
        <dbReference type="ChEBI" id="CHEBI:15378"/>
        <dbReference type="ChEBI" id="CHEBI:73682"/>
        <dbReference type="ChEBI" id="CHEBI:74411"/>
        <dbReference type="ChEBI" id="CHEBI:74418"/>
        <dbReference type="ChEBI" id="CHEBI:456215"/>
        <dbReference type="EC" id="2.3.1.234"/>
    </reaction>
</comment>
<keyword evidence="10" id="KW-1185">Reference proteome</keyword>
<dbReference type="PANTHER" id="PTHR11735:SF6">
    <property type="entry name" value="TRNA N6-ADENOSINE THREONYLCARBAMOYLTRANSFERASE, MITOCHONDRIAL"/>
    <property type="match status" value="1"/>
</dbReference>
<dbReference type="InterPro" id="IPR043129">
    <property type="entry name" value="ATPase_NBD"/>
</dbReference>
<dbReference type="GO" id="GO:0046872">
    <property type="term" value="F:metal ion binding"/>
    <property type="evidence" value="ECO:0007669"/>
    <property type="project" value="UniProtKB-KW"/>
</dbReference>
<dbReference type="GO" id="GO:0008033">
    <property type="term" value="P:tRNA processing"/>
    <property type="evidence" value="ECO:0007669"/>
    <property type="project" value="UniProtKB-KW"/>
</dbReference>
<evidence type="ECO:0000256" key="6">
    <source>
        <dbReference type="ARBA" id="ARBA00048117"/>
    </source>
</evidence>
<feature type="signal peptide" evidence="7">
    <location>
        <begin position="1"/>
        <end position="20"/>
    </location>
</feature>
<dbReference type="RefSeq" id="XP_067803166.1">
    <property type="nucleotide sequence ID" value="XM_067946602.1"/>
</dbReference>
<dbReference type="EMBL" id="JALLKP010000002">
    <property type="protein sequence ID" value="KAK2196324.1"/>
    <property type="molecule type" value="Genomic_DNA"/>
</dbReference>
<dbReference type="NCBIfam" id="TIGR00329">
    <property type="entry name" value="gcp_kae1"/>
    <property type="match status" value="1"/>
</dbReference>
<dbReference type="GO" id="GO:0061711">
    <property type="term" value="F:tRNA N(6)-L-threonylcarbamoyladenine synthase activity"/>
    <property type="evidence" value="ECO:0007669"/>
    <property type="project" value="UniProtKB-EC"/>
</dbReference>
<dbReference type="SUPFAM" id="SSF53067">
    <property type="entry name" value="Actin-like ATPase domain"/>
    <property type="match status" value="2"/>
</dbReference>
<dbReference type="GeneID" id="94335864"/>
<evidence type="ECO:0000256" key="5">
    <source>
        <dbReference type="ARBA" id="ARBA00023315"/>
    </source>
</evidence>
<keyword evidence="7" id="KW-0732">Signal</keyword>
<proteinExistence type="predicted"/>
<feature type="domain" description="Gcp-like" evidence="8">
    <location>
        <begin position="122"/>
        <end position="415"/>
    </location>
</feature>
<evidence type="ECO:0000256" key="4">
    <source>
        <dbReference type="ARBA" id="ARBA00022723"/>
    </source>
</evidence>
<keyword evidence="5" id="KW-0012">Acyltransferase</keyword>
<reference evidence="9" key="1">
    <citation type="journal article" date="2023" name="Nat. Microbiol.">
        <title>Babesia duncani multi-omics identifies virulence factors and drug targets.</title>
        <authorList>
            <person name="Singh P."/>
            <person name="Lonardi S."/>
            <person name="Liang Q."/>
            <person name="Vydyam P."/>
            <person name="Khabirova E."/>
            <person name="Fang T."/>
            <person name="Gihaz S."/>
            <person name="Thekkiniath J."/>
            <person name="Munshi M."/>
            <person name="Abel S."/>
            <person name="Ciampossin L."/>
            <person name="Batugedara G."/>
            <person name="Gupta M."/>
            <person name="Lu X.M."/>
            <person name="Lenz T."/>
            <person name="Chakravarty S."/>
            <person name="Cornillot E."/>
            <person name="Hu Y."/>
            <person name="Ma W."/>
            <person name="Gonzalez L.M."/>
            <person name="Sanchez S."/>
            <person name="Estrada K."/>
            <person name="Sanchez-Flores A."/>
            <person name="Montero E."/>
            <person name="Harb O.S."/>
            <person name="Le Roch K.G."/>
            <person name="Mamoun C.B."/>
        </authorList>
    </citation>
    <scope>NUCLEOTIDE SEQUENCE</scope>
    <source>
        <strain evidence="9">WA1</strain>
    </source>
</reference>
<dbReference type="Pfam" id="PF00814">
    <property type="entry name" value="TsaD"/>
    <property type="match status" value="1"/>
</dbReference>
<dbReference type="InterPro" id="IPR000905">
    <property type="entry name" value="Gcp-like_dom"/>
</dbReference>
<keyword evidence="2" id="KW-0808">Transferase</keyword>
<sequence length="617" mass="69907">MKSIWFHYNLLCSIVYTCNAVSLENKNRLRGKSRFHCPSHLTNTQKCGFLFKNKHFNTYGPFIWPRNTQSGFSCLDSICYTDFLQHNKCVEEKQIPSATYNILAIETSCDDTCAAVVRSDGQVLSNEKISQDDSLEKYGGIVPKEAKILHESRIDLVINAALKNAGVSINDIHQIAVTRGPGLELCLRVGYNAALELSKKHNIELVSENHIAGHCLSPMLKNFQLVYNKNVEKPEQSNALKYPYLCLLLSGGHSQIYIVESPLVFHLLVDTQDQFAGNVLDKCARELKLPICKSGGAELEKAAAKAGYSDYELSVPCRDAALLNFCFSGIQTQAKYLLNDLIKYYGVNTIGELQPEVINAVAFSCQEALFSQVLIQLKSAMFISEALFGINQLAIVGGVASNSRIKGMILKLVENWEQEFASEQRAMMRREIMYMRKYKKRRYSQEEDTVLRNPLSGYVYDYLDEKKNLMHIFKGLLDPNALSQILIRNPNVKVALNEKNELKRIIHHGYYDTLAIDEFEHKRQKIATMQNECTIQYPKAKVIEKLAQVPMAPKEMLKNWIKRGMYLYGRWQLFSTTREYCTDNAVMIANSLLEKHGVGVASVAHVDYLNGRACGRL</sequence>
<evidence type="ECO:0000256" key="3">
    <source>
        <dbReference type="ARBA" id="ARBA00022694"/>
    </source>
</evidence>
<evidence type="ECO:0000313" key="9">
    <source>
        <dbReference type="EMBL" id="KAK2196324.1"/>
    </source>
</evidence>
<dbReference type="Gene3D" id="3.30.420.40">
    <property type="match status" value="2"/>
</dbReference>
<keyword evidence="3" id="KW-0819">tRNA processing</keyword>
<dbReference type="PRINTS" id="PR00789">
    <property type="entry name" value="OSIALOPTASE"/>
</dbReference>
<evidence type="ECO:0000256" key="1">
    <source>
        <dbReference type="ARBA" id="ARBA00012156"/>
    </source>
</evidence>
<organism evidence="9 10">
    <name type="scientific">Babesia duncani</name>
    <dbReference type="NCBI Taxonomy" id="323732"/>
    <lineage>
        <taxon>Eukaryota</taxon>
        <taxon>Sar</taxon>
        <taxon>Alveolata</taxon>
        <taxon>Apicomplexa</taxon>
        <taxon>Aconoidasida</taxon>
        <taxon>Piroplasmida</taxon>
        <taxon>Babesiidae</taxon>
        <taxon>Babesia</taxon>
    </lineage>
</organism>
<dbReference type="KEGG" id="bdw:94335864"/>
<accession>A0AAD9PKB9</accession>
<dbReference type="EC" id="2.3.1.234" evidence="1"/>